<keyword evidence="1" id="KW-0732">Signal</keyword>
<feature type="chain" id="PRO_5039354234" evidence="1">
    <location>
        <begin position="26"/>
        <end position="297"/>
    </location>
</feature>
<evidence type="ECO:0000256" key="1">
    <source>
        <dbReference type="SAM" id="SignalP"/>
    </source>
</evidence>
<accession>A0A3N2AV41</accession>
<dbReference type="AlphaFoldDB" id="A0A3N2AV41"/>
<evidence type="ECO:0000313" key="2">
    <source>
        <dbReference type="EMBL" id="ROR66899.1"/>
    </source>
</evidence>
<gene>
    <name evidence="2" type="ORF">EDD26_2294</name>
</gene>
<name>A0A3N2AV41_9MICO</name>
<organism evidence="2 3">
    <name type="scientific">Agrococcus jenensis</name>
    <dbReference type="NCBI Taxonomy" id="46353"/>
    <lineage>
        <taxon>Bacteria</taxon>
        <taxon>Bacillati</taxon>
        <taxon>Actinomycetota</taxon>
        <taxon>Actinomycetes</taxon>
        <taxon>Micrococcales</taxon>
        <taxon>Microbacteriaceae</taxon>
        <taxon>Agrococcus</taxon>
    </lineage>
</organism>
<feature type="signal peptide" evidence="1">
    <location>
        <begin position="1"/>
        <end position="25"/>
    </location>
</feature>
<protein>
    <submittedName>
        <fullName evidence="2">Uncharacterized protein</fullName>
    </submittedName>
</protein>
<keyword evidence="3" id="KW-1185">Reference proteome</keyword>
<reference evidence="2 3" key="1">
    <citation type="submission" date="2018-11" db="EMBL/GenBank/DDBJ databases">
        <title>Sequencing the genomes of 1000 actinobacteria strains.</title>
        <authorList>
            <person name="Klenk H.-P."/>
        </authorList>
    </citation>
    <scope>NUCLEOTIDE SEQUENCE [LARGE SCALE GENOMIC DNA]</scope>
    <source>
        <strain evidence="2 3">DSM 9580</strain>
    </source>
</reference>
<evidence type="ECO:0000313" key="3">
    <source>
        <dbReference type="Proteomes" id="UP000275456"/>
    </source>
</evidence>
<proteinExistence type="predicted"/>
<comment type="caution">
    <text evidence="2">The sequence shown here is derived from an EMBL/GenBank/DDBJ whole genome shotgun (WGS) entry which is preliminary data.</text>
</comment>
<sequence length="297" mass="30759">MPSSVPAALSVVLCAVLGVAGCATAPAEPDPVPETTVPQTTAPEATVPVLLEIVQLRGDVAGGFVELRVTNEGTDELVIERAAYDSSAWSTTMTRVDEARIPAGARRNLRLQLPEPTCEPGPVEHRATLELADGSVVEGEPQDPLGQLDALDDRVCDVRAFARDVAGLAWLAPDIPADGSRAAVLRLEVSPAPGGGERLGSIDDVAATVLLTPTDARGGRLEALPVALEIVAGAAPTVIEVPLAPGRCDLHAVAEDKQGTIFRIRATAAGEPVDLLVPVPDDQRDALLGWVVARCAG</sequence>
<dbReference type="Proteomes" id="UP000275456">
    <property type="component" value="Unassembled WGS sequence"/>
</dbReference>
<dbReference type="EMBL" id="RKHJ01000001">
    <property type="protein sequence ID" value="ROR66899.1"/>
    <property type="molecule type" value="Genomic_DNA"/>
</dbReference>